<dbReference type="Proteomes" id="UP001139409">
    <property type="component" value="Unassembled WGS sequence"/>
</dbReference>
<dbReference type="InterPro" id="IPR052927">
    <property type="entry name" value="DCC_oxidoreductase"/>
</dbReference>
<name>A0A9X1HL00_9BACT</name>
<dbReference type="RefSeq" id="WP_225696933.1">
    <property type="nucleotide sequence ID" value="NZ_JAIXNE010000001.1"/>
</dbReference>
<dbReference type="PANTHER" id="PTHR33639:SF2">
    <property type="entry name" value="DUF393 DOMAIN-CONTAINING PROTEIN"/>
    <property type="match status" value="1"/>
</dbReference>
<protein>
    <submittedName>
        <fullName evidence="1">Thiol-disulfide oxidoreductase DCC family protein</fullName>
    </submittedName>
</protein>
<dbReference type="GO" id="GO:0015035">
    <property type="term" value="F:protein-disulfide reductase activity"/>
    <property type="evidence" value="ECO:0007669"/>
    <property type="project" value="InterPro"/>
</dbReference>
<comment type="caution">
    <text evidence="1">The sequence shown here is derived from an EMBL/GenBank/DDBJ whole genome shotgun (WGS) entry which is preliminary data.</text>
</comment>
<gene>
    <name evidence="1" type="ORF">LDX50_03025</name>
</gene>
<accession>A0A9X1HL00</accession>
<organism evidence="1 2">
    <name type="scientific">Fulvivirga sedimenti</name>
    <dbReference type="NCBI Taxonomy" id="2879465"/>
    <lineage>
        <taxon>Bacteria</taxon>
        <taxon>Pseudomonadati</taxon>
        <taxon>Bacteroidota</taxon>
        <taxon>Cytophagia</taxon>
        <taxon>Cytophagales</taxon>
        <taxon>Fulvivirgaceae</taxon>
        <taxon>Fulvivirga</taxon>
    </lineage>
</organism>
<evidence type="ECO:0000313" key="1">
    <source>
        <dbReference type="EMBL" id="MCA6073821.1"/>
    </source>
</evidence>
<proteinExistence type="predicted"/>
<sequence length="143" mass="16063">MGSDPTLGDSASHIIFFDGVCNLCNGFVNFIIDRDTKGLFKFSSLQSDSARELLAPYPEIITGENPESVVLLTGDGRVLSESDAVLEIAGLMGGAWPTLKVFKVFPRGFRNAVYRWVARNRYRWFGKRDVCRLPTPELKERFI</sequence>
<evidence type="ECO:0000313" key="2">
    <source>
        <dbReference type="Proteomes" id="UP001139409"/>
    </source>
</evidence>
<reference evidence="1" key="1">
    <citation type="submission" date="2021-09" db="EMBL/GenBank/DDBJ databases">
        <title>Fulvivirga sp. isolated from coastal sediment.</title>
        <authorList>
            <person name="Yu H."/>
        </authorList>
    </citation>
    <scope>NUCLEOTIDE SEQUENCE</scope>
    <source>
        <strain evidence="1">1062</strain>
    </source>
</reference>
<dbReference type="PANTHER" id="PTHR33639">
    <property type="entry name" value="THIOL-DISULFIDE OXIDOREDUCTASE DCC"/>
    <property type="match status" value="1"/>
</dbReference>
<dbReference type="InterPro" id="IPR007263">
    <property type="entry name" value="DCC1-like"/>
</dbReference>
<dbReference type="EMBL" id="JAIXNE010000001">
    <property type="protein sequence ID" value="MCA6073821.1"/>
    <property type="molecule type" value="Genomic_DNA"/>
</dbReference>
<keyword evidence="2" id="KW-1185">Reference proteome</keyword>
<dbReference type="Pfam" id="PF04134">
    <property type="entry name" value="DCC1-like"/>
    <property type="match status" value="1"/>
</dbReference>
<dbReference type="AlphaFoldDB" id="A0A9X1HL00"/>